<dbReference type="RefSeq" id="WP_345500533.1">
    <property type="nucleotide sequence ID" value="NZ_BAABLO010000001.1"/>
</dbReference>
<gene>
    <name evidence="9" type="ORF">GCM10025782_02050</name>
</gene>
<organism evidence="9 10">
    <name type="scientific">Pedococcus ginsenosidimutans</name>
    <dbReference type="NCBI Taxonomy" id="490570"/>
    <lineage>
        <taxon>Bacteria</taxon>
        <taxon>Bacillati</taxon>
        <taxon>Actinomycetota</taxon>
        <taxon>Actinomycetes</taxon>
        <taxon>Micrococcales</taxon>
        <taxon>Intrasporangiaceae</taxon>
        <taxon>Pedococcus</taxon>
    </lineage>
</organism>
<sequence>MIRLAPWLLLIALTVYALVDCMQSDEDAVRGVPKLFWALLIVVLPLLGAVGWFVAGRPEQPRPGTGPRQQPRRPRGPDDDPDFLRRL</sequence>
<name>A0ABP8XJU8_9MICO</name>
<dbReference type="Pfam" id="PF13396">
    <property type="entry name" value="PLDc_N"/>
    <property type="match status" value="1"/>
</dbReference>
<evidence type="ECO:0000259" key="8">
    <source>
        <dbReference type="Pfam" id="PF13396"/>
    </source>
</evidence>
<feature type="compositionally biased region" description="Low complexity" evidence="6">
    <location>
        <begin position="56"/>
        <end position="69"/>
    </location>
</feature>
<evidence type="ECO:0000313" key="10">
    <source>
        <dbReference type="Proteomes" id="UP001500556"/>
    </source>
</evidence>
<evidence type="ECO:0000256" key="7">
    <source>
        <dbReference type="SAM" id="Phobius"/>
    </source>
</evidence>
<comment type="caution">
    <text evidence="9">The sequence shown here is derived from an EMBL/GenBank/DDBJ whole genome shotgun (WGS) entry which is preliminary data.</text>
</comment>
<keyword evidence="10" id="KW-1185">Reference proteome</keyword>
<keyword evidence="3 7" id="KW-0812">Transmembrane</keyword>
<evidence type="ECO:0000313" key="9">
    <source>
        <dbReference type="EMBL" id="GAA4709611.1"/>
    </source>
</evidence>
<evidence type="ECO:0000256" key="6">
    <source>
        <dbReference type="SAM" id="MobiDB-lite"/>
    </source>
</evidence>
<keyword evidence="4 7" id="KW-1133">Transmembrane helix</keyword>
<feature type="domain" description="Cardiolipin synthase N-terminal" evidence="8">
    <location>
        <begin position="12"/>
        <end position="57"/>
    </location>
</feature>
<evidence type="ECO:0000256" key="5">
    <source>
        <dbReference type="ARBA" id="ARBA00023136"/>
    </source>
</evidence>
<dbReference type="EMBL" id="BAABLO010000001">
    <property type="protein sequence ID" value="GAA4709611.1"/>
    <property type="molecule type" value="Genomic_DNA"/>
</dbReference>
<protein>
    <recommendedName>
        <fullName evidence="8">Cardiolipin synthase N-terminal domain-containing protein</fullName>
    </recommendedName>
</protein>
<comment type="subcellular location">
    <subcellularLocation>
        <location evidence="1">Cell membrane</location>
        <topology evidence="1">Multi-pass membrane protein</topology>
    </subcellularLocation>
</comment>
<feature type="transmembrane region" description="Helical" evidence="7">
    <location>
        <begin position="35"/>
        <end position="55"/>
    </location>
</feature>
<dbReference type="InterPro" id="IPR027379">
    <property type="entry name" value="CLS_N"/>
</dbReference>
<feature type="region of interest" description="Disordered" evidence="6">
    <location>
        <begin position="56"/>
        <end position="87"/>
    </location>
</feature>
<evidence type="ECO:0000256" key="3">
    <source>
        <dbReference type="ARBA" id="ARBA00022692"/>
    </source>
</evidence>
<evidence type="ECO:0000256" key="1">
    <source>
        <dbReference type="ARBA" id="ARBA00004651"/>
    </source>
</evidence>
<keyword evidence="2" id="KW-1003">Cell membrane</keyword>
<keyword evidence="5 7" id="KW-0472">Membrane</keyword>
<reference evidence="10" key="1">
    <citation type="journal article" date="2019" name="Int. J. Syst. Evol. Microbiol.">
        <title>The Global Catalogue of Microorganisms (GCM) 10K type strain sequencing project: providing services to taxonomists for standard genome sequencing and annotation.</title>
        <authorList>
            <consortium name="The Broad Institute Genomics Platform"/>
            <consortium name="The Broad Institute Genome Sequencing Center for Infectious Disease"/>
            <person name="Wu L."/>
            <person name="Ma J."/>
        </authorList>
    </citation>
    <scope>NUCLEOTIDE SEQUENCE [LARGE SCALE GENOMIC DNA]</scope>
    <source>
        <strain evidence="10">JCM 18961</strain>
    </source>
</reference>
<accession>A0ABP8XJU8</accession>
<evidence type="ECO:0000256" key="2">
    <source>
        <dbReference type="ARBA" id="ARBA00022475"/>
    </source>
</evidence>
<evidence type="ECO:0000256" key="4">
    <source>
        <dbReference type="ARBA" id="ARBA00022989"/>
    </source>
</evidence>
<proteinExistence type="predicted"/>
<feature type="compositionally biased region" description="Basic and acidic residues" evidence="6">
    <location>
        <begin position="75"/>
        <end position="87"/>
    </location>
</feature>
<dbReference type="Proteomes" id="UP001500556">
    <property type="component" value="Unassembled WGS sequence"/>
</dbReference>